<dbReference type="InterPro" id="IPR044729">
    <property type="entry name" value="CBS_bac"/>
</dbReference>
<dbReference type="EMBL" id="FONY01000006">
    <property type="protein sequence ID" value="SFE74258.1"/>
    <property type="molecule type" value="Genomic_DNA"/>
</dbReference>
<reference evidence="4 5" key="1">
    <citation type="submission" date="2016-10" db="EMBL/GenBank/DDBJ databases">
        <authorList>
            <person name="de Groot N.N."/>
        </authorList>
    </citation>
    <scope>NUCLEOTIDE SEQUENCE [LARGE SCALE GENOMIC DNA]</scope>
    <source>
        <strain>GEY</strain>
        <strain evidence="5">DSM 9560</strain>
    </source>
</reference>
<dbReference type="STRING" id="1003.SAMN04488541_100615"/>
<dbReference type="InterPro" id="IPR046342">
    <property type="entry name" value="CBS_dom_sf"/>
</dbReference>
<dbReference type="OrthoDB" id="9790355at2"/>
<accession>A0A1I2D152</accession>
<dbReference type="PANTHER" id="PTHR43080">
    <property type="entry name" value="CBS DOMAIN-CONTAINING PROTEIN CBSX3, MITOCHONDRIAL"/>
    <property type="match status" value="1"/>
</dbReference>
<evidence type="ECO:0000313" key="4">
    <source>
        <dbReference type="EMBL" id="SFE74258.1"/>
    </source>
</evidence>
<evidence type="ECO:0000313" key="5">
    <source>
        <dbReference type="Proteomes" id="UP000199513"/>
    </source>
</evidence>
<dbReference type="PROSITE" id="PS51371">
    <property type="entry name" value="CBS"/>
    <property type="match status" value="2"/>
</dbReference>
<dbReference type="Pfam" id="PF00571">
    <property type="entry name" value="CBS"/>
    <property type="match status" value="2"/>
</dbReference>
<dbReference type="Gene3D" id="3.10.580.10">
    <property type="entry name" value="CBS-domain"/>
    <property type="match status" value="1"/>
</dbReference>
<dbReference type="AlphaFoldDB" id="A0A1I2D152"/>
<evidence type="ECO:0000256" key="2">
    <source>
        <dbReference type="PROSITE-ProRule" id="PRU00703"/>
    </source>
</evidence>
<dbReference type="SMART" id="SM00116">
    <property type="entry name" value="CBS"/>
    <property type="match status" value="2"/>
</dbReference>
<dbReference type="CDD" id="cd04629">
    <property type="entry name" value="CBS_pair_bac"/>
    <property type="match status" value="1"/>
</dbReference>
<keyword evidence="5" id="KW-1185">Reference proteome</keyword>
<feature type="domain" description="CBS" evidence="3">
    <location>
        <begin position="96"/>
        <end position="151"/>
    </location>
</feature>
<proteinExistence type="predicted"/>
<evidence type="ECO:0000256" key="1">
    <source>
        <dbReference type="ARBA" id="ARBA00023122"/>
    </source>
</evidence>
<dbReference type="SUPFAM" id="SSF54631">
    <property type="entry name" value="CBS-domain pair"/>
    <property type="match status" value="1"/>
</dbReference>
<keyword evidence="1 2" id="KW-0129">CBS domain</keyword>
<dbReference type="InterPro" id="IPR000644">
    <property type="entry name" value="CBS_dom"/>
</dbReference>
<sequence>MNFTPRKAEDESKTAKLIKYESVTKYMAKDLITFRPEQDIYEAIDLMLKHKISGAPVLDNNGKLIGLLSEKDCLRVMISSAYHNEPVGIRCVADYMTVNVATITPDKDVLDVANMFLSSNYRRFPVVENGKLLGQVSRRDILRAAKDLKASTW</sequence>
<organism evidence="4 5">
    <name type="scientific">Thermoflexibacter ruber</name>
    <dbReference type="NCBI Taxonomy" id="1003"/>
    <lineage>
        <taxon>Bacteria</taxon>
        <taxon>Pseudomonadati</taxon>
        <taxon>Bacteroidota</taxon>
        <taxon>Cytophagia</taxon>
        <taxon>Cytophagales</taxon>
        <taxon>Thermoflexibacteraceae</taxon>
        <taxon>Thermoflexibacter</taxon>
    </lineage>
</organism>
<dbReference type="InterPro" id="IPR051257">
    <property type="entry name" value="Diverse_CBS-Domain"/>
</dbReference>
<gene>
    <name evidence="4" type="ORF">SAMN04488541_100615</name>
</gene>
<feature type="domain" description="CBS" evidence="3">
    <location>
        <begin position="27"/>
        <end position="85"/>
    </location>
</feature>
<dbReference type="PANTHER" id="PTHR43080:SF26">
    <property type="entry name" value="REGULATORY PROTEIN"/>
    <property type="match status" value="1"/>
</dbReference>
<dbReference type="Proteomes" id="UP000199513">
    <property type="component" value="Unassembled WGS sequence"/>
</dbReference>
<dbReference type="RefSeq" id="WP_091540821.1">
    <property type="nucleotide sequence ID" value="NZ_FONY01000006.1"/>
</dbReference>
<evidence type="ECO:0000259" key="3">
    <source>
        <dbReference type="PROSITE" id="PS51371"/>
    </source>
</evidence>
<name>A0A1I2D152_9BACT</name>
<protein>
    <submittedName>
        <fullName evidence="4">CBS domain-containing protein</fullName>
    </submittedName>
</protein>